<name>A0A2K0XL93_9BACT</name>
<dbReference type="RefSeq" id="WP_103003230.1">
    <property type="nucleotide sequence ID" value="NZ_NBAX01000004.1"/>
</dbReference>
<evidence type="ECO:0008006" key="4">
    <source>
        <dbReference type="Google" id="ProtNLM"/>
    </source>
</evidence>
<keyword evidence="1" id="KW-0732">Signal</keyword>
<gene>
    <name evidence="2" type="ORF">BFS16_06240</name>
</gene>
<comment type="caution">
    <text evidence="2">The sequence shown here is derived from an EMBL/GenBank/DDBJ whole genome shotgun (WGS) entry which is preliminary data.</text>
</comment>
<dbReference type="Proteomes" id="UP000236634">
    <property type="component" value="Unassembled WGS sequence"/>
</dbReference>
<evidence type="ECO:0000313" key="2">
    <source>
        <dbReference type="EMBL" id="PNP95309.1"/>
    </source>
</evidence>
<organism evidence="2 3">
    <name type="scientific">Hoylesella timonensis</name>
    <dbReference type="NCBI Taxonomy" id="386414"/>
    <lineage>
        <taxon>Bacteria</taxon>
        <taxon>Pseudomonadati</taxon>
        <taxon>Bacteroidota</taxon>
        <taxon>Bacteroidia</taxon>
        <taxon>Bacteroidales</taxon>
        <taxon>Prevotellaceae</taxon>
        <taxon>Hoylesella</taxon>
    </lineage>
</organism>
<proteinExistence type="predicted"/>
<dbReference type="AlphaFoldDB" id="A0A2K0XL93"/>
<sequence length="535" mass="56999">MKKFLLMFVAVVASLTAQAQLSNTTAMWSKSITPVTDATKLSGIHTVVAADGSVFVTGTYNQDVTFGASSLDPDGLTPAYLAKYDANGNEKWAVGLVGNSLITDLATDADGNVYLLGTLAEDVTFESVDGNSQSVQGMRVDGALTPTRRAAFIAKYDKDGNLKVVRTIEAATNYSIVSPDTYSDNLAQVQPTALAVSNGKVYVGLRHDGDVIIDNVAWKGRYNFAFGFMHVDNHSVGIMSLKAEDLMTATSIADFGAKEVLANDGTYNATDVSLTAANGTVYAAFVGYGKLALNTANESKDFTTEIAEGTMPRVFVLASINESNVVTKAFMTKADNEGDNYRIGRMALEGDKLFVSGVSAGSNPFNNDLPAVGARTLFVASLHPADFSVNWVTADAYDEGDVNHYAQGIFDMLVNNGEVLLAGYAEKTDKHSLTAQLNYWFKADGTLKPAAADSIVAMAVNNNVVSVVTKAEKQTTVTAYNKKNVTGVQSIVANSSEPTYVYNLRGQYVGRTCQGLPAGVYMVKTGKQVQKVVVK</sequence>
<reference evidence="2 3" key="1">
    <citation type="submission" date="2017-03" db="EMBL/GenBank/DDBJ databases">
        <authorList>
            <person name="Afonso C.L."/>
            <person name="Miller P.J."/>
            <person name="Scott M.A."/>
            <person name="Spackman E."/>
            <person name="Goraichik I."/>
            <person name="Dimitrov K.M."/>
            <person name="Suarez D.L."/>
            <person name="Swayne D.E."/>
        </authorList>
    </citation>
    <scope>NUCLEOTIDE SEQUENCE [LARGE SCALE GENOMIC DNA]</scope>
    <source>
        <strain evidence="2 3">DNF00076</strain>
    </source>
</reference>
<evidence type="ECO:0000313" key="3">
    <source>
        <dbReference type="Proteomes" id="UP000236634"/>
    </source>
</evidence>
<protein>
    <recommendedName>
        <fullName evidence="4">T9SS C-terminal target domain-containing protein</fullName>
    </recommendedName>
</protein>
<feature type="chain" id="PRO_5014408385" description="T9SS C-terminal target domain-containing protein" evidence="1">
    <location>
        <begin position="20"/>
        <end position="535"/>
    </location>
</feature>
<dbReference type="EMBL" id="NBAX01000004">
    <property type="protein sequence ID" value="PNP95309.1"/>
    <property type="molecule type" value="Genomic_DNA"/>
</dbReference>
<feature type="signal peptide" evidence="1">
    <location>
        <begin position="1"/>
        <end position="19"/>
    </location>
</feature>
<dbReference type="SUPFAM" id="SSF63825">
    <property type="entry name" value="YWTD domain"/>
    <property type="match status" value="1"/>
</dbReference>
<evidence type="ECO:0000256" key="1">
    <source>
        <dbReference type="SAM" id="SignalP"/>
    </source>
</evidence>
<accession>A0A2K0XL93</accession>